<sequence>MFPASVVVSARQRGKGGHVSTNSDRIAAPSGTGGSDTVAAASSWGRALRRMGSALSPRRPADRRRGWSLLVPVVLLFAGMLFTTTATTANGTELRDDRRPELANLITTRKQDVAAAEKRASDLRHRIDSETRAQAGVDAPLAAQNARVQAELGPAGLVAVHGRGLTVRLNDAPRRPDGTRPSASPDDLVVHQQDVQAVVNALWSGGSEAMSIMGVRVISTSAVRCVGNTLLLDGRVYSPPFVVTAIGDPVLLQRALDASDGVRAFRSAATDFGLGYEVKVEGDVTVPAYDGSVALRSAQRP</sequence>
<evidence type="ECO:0000256" key="3">
    <source>
        <dbReference type="SAM" id="Phobius"/>
    </source>
</evidence>
<keyword evidence="3" id="KW-1133">Transmembrane helix</keyword>
<dbReference type="InterPro" id="IPR010273">
    <property type="entry name" value="DUF881"/>
</dbReference>
<feature type="transmembrane region" description="Helical" evidence="3">
    <location>
        <begin position="67"/>
        <end position="89"/>
    </location>
</feature>
<evidence type="ECO:0000313" key="4">
    <source>
        <dbReference type="EMBL" id="NJC68768.1"/>
    </source>
</evidence>
<keyword evidence="5" id="KW-1185">Reference proteome</keyword>
<protein>
    <submittedName>
        <fullName evidence="4">DUF881 domain-containing protein</fullName>
    </submittedName>
</protein>
<evidence type="ECO:0000313" key="5">
    <source>
        <dbReference type="Proteomes" id="UP000722989"/>
    </source>
</evidence>
<comment type="caution">
    <text evidence="4">The sequence shown here is derived from an EMBL/GenBank/DDBJ whole genome shotgun (WGS) entry which is preliminary data.</text>
</comment>
<feature type="region of interest" description="Disordered" evidence="2">
    <location>
        <begin position="1"/>
        <end position="38"/>
    </location>
</feature>
<proteinExistence type="inferred from homology"/>
<dbReference type="Proteomes" id="UP000722989">
    <property type="component" value="Unassembled WGS sequence"/>
</dbReference>
<keyword evidence="3" id="KW-0812">Transmembrane</keyword>
<organism evidence="4 5">
    <name type="scientific">Planosporangium thailandense</name>
    <dbReference type="NCBI Taxonomy" id="765197"/>
    <lineage>
        <taxon>Bacteria</taxon>
        <taxon>Bacillati</taxon>
        <taxon>Actinomycetota</taxon>
        <taxon>Actinomycetes</taxon>
        <taxon>Micromonosporales</taxon>
        <taxon>Micromonosporaceae</taxon>
        <taxon>Planosporangium</taxon>
    </lineage>
</organism>
<dbReference type="Gene3D" id="3.30.70.1880">
    <property type="entry name" value="Protein of unknown function DUF881"/>
    <property type="match status" value="1"/>
</dbReference>
<dbReference type="PANTHER" id="PTHR37313:SF4">
    <property type="entry name" value="CONSERVED MEMBRANE PROTEIN-RELATED"/>
    <property type="match status" value="1"/>
</dbReference>
<name>A0ABX0XU56_9ACTN</name>
<gene>
    <name evidence="4" type="ORF">HC031_03360</name>
</gene>
<evidence type="ECO:0000256" key="2">
    <source>
        <dbReference type="SAM" id="MobiDB-lite"/>
    </source>
</evidence>
<accession>A0ABX0XU56</accession>
<keyword evidence="3" id="KW-0472">Membrane</keyword>
<comment type="similarity">
    <text evidence="1">Belongs to the UPF0749 family.</text>
</comment>
<evidence type="ECO:0000256" key="1">
    <source>
        <dbReference type="ARBA" id="ARBA00009108"/>
    </source>
</evidence>
<dbReference type="PANTHER" id="PTHR37313">
    <property type="entry name" value="UPF0749 PROTEIN RV1825"/>
    <property type="match status" value="1"/>
</dbReference>
<dbReference type="Pfam" id="PF05949">
    <property type="entry name" value="DUF881"/>
    <property type="match status" value="1"/>
</dbReference>
<reference evidence="4 5" key="1">
    <citation type="submission" date="2020-03" db="EMBL/GenBank/DDBJ databases">
        <title>WGS of the type strain of Planosporangium spp.</title>
        <authorList>
            <person name="Thawai C."/>
        </authorList>
    </citation>
    <scope>NUCLEOTIDE SEQUENCE [LARGE SCALE GENOMIC DNA]</scope>
    <source>
        <strain evidence="4 5">TBRC 5610</strain>
    </source>
</reference>
<dbReference type="EMBL" id="JAATVY010000002">
    <property type="protein sequence ID" value="NJC68768.1"/>
    <property type="molecule type" value="Genomic_DNA"/>
</dbReference>